<dbReference type="NCBIfam" id="NF003381">
    <property type="entry name" value="PRK04460.1"/>
    <property type="match status" value="1"/>
</dbReference>
<dbReference type="InterPro" id="IPR050192">
    <property type="entry name" value="CopG/NikR_regulator"/>
</dbReference>
<feature type="domain" description="Ribbon-helix-helix protein CopG" evidence="9">
    <location>
        <begin position="3"/>
        <end position="40"/>
    </location>
</feature>
<evidence type="ECO:0000259" key="10">
    <source>
        <dbReference type="Pfam" id="PF08753"/>
    </source>
</evidence>
<dbReference type="SUPFAM" id="SSF55021">
    <property type="entry name" value="ACT-like"/>
    <property type="match status" value="1"/>
</dbReference>
<comment type="similarity">
    <text evidence="1 7">Belongs to the transcriptional regulatory CopG/NikR family.</text>
</comment>
<dbReference type="InterPro" id="IPR010985">
    <property type="entry name" value="Ribbon_hlx_hlx"/>
</dbReference>
<dbReference type="OrthoDB" id="9806294at2"/>
<dbReference type="EMBL" id="CP002521">
    <property type="protein sequence ID" value="ADX47308.1"/>
    <property type="molecule type" value="Genomic_DNA"/>
</dbReference>
<comment type="cofactor">
    <cofactor evidence="7">
        <name>Ni(2+)</name>
        <dbReference type="ChEBI" id="CHEBI:49786"/>
    </cofactor>
    <text evidence="7">Binds 1 nickel ion per subunit.</text>
</comment>
<dbReference type="InterPro" id="IPR027271">
    <property type="entry name" value="Acetolactate_synth/TF_NikR_C"/>
</dbReference>
<gene>
    <name evidence="11" type="ordered locus">Acav_3407</name>
</gene>
<dbReference type="GO" id="GO:0016151">
    <property type="term" value="F:nickel cation binding"/>
    <property type="evidence" value="ECO:0007669"/>
    <property type="project" value="UniProtKB-UniRule"/>
</dbReference>
<evidence type="ECO:0000313" key="11">
    <source>
        <dbReference type="EMBL" id="ADX47308.1"/>
    </source>
</evidence>
<evidence type="ECO:0000256" key="2">
    <source>
        <dbReference type="ARBA" id="ARBA00022596"/>
    </source>
</evidence>
<dbReference type="GO" id="GO:0003677">
    <property type="term" value="F:DNA binding"/>
    <property type="evidence" value="ECO:0007669"/>
    <property type="project" value="UniProtKB-KW"/>
</dbReference>
<dbReference type="PANTHER" id="PTHR34719">
    <property type="entry name" value="NICKEL-RESPONSIVE REGULATOR"/>
    <property type="match status" value="1"/>
</dbReference>
<proteinExistence type="inferred from homology"/>
<feature type="binding site" evidence="7">
    <location>
        <position position="86"/>
    </location>
    <ligand>
        <name>Ni(2+)</name>
        <dbReference type="ChEBI" id="CHEBI:49786"/>
    </ligand>
</feature>
<comment type="function">
    <text evidence="7">Transcriptional regulator.</text>
</comment>
<keyword evidence="4 7" id="KW-0805">Transcription regulation</keyword>
<keyword evidence="12" id="KW-1185">Reference proteome</keyword>
<sequence length="163" mass="18169">MQRFTISLDDELALQFDAFIARKGYGNRSEAVRDLIRSRLGCDSLGEAASGARRHGRDGSWCVASVSYVYDHHEQTVTSRVLDLQHDHHDLVITSLHTHLDHDNCLETVVLRGPTAAVRECAERLVALRGVRHGNVHLVPLEPHGDRHSHGSTGAHTHLKPRN</sequence>
<feature type="binding site" evidence="7">
    <location>
        <position position="97"/>
    </location>
    <ligand>
        <name>Ni(2+)</name>
        <dbReference type="ChEBI" id="CHEBI:49786"/>
    </ligand>
</feature>
<feature type="binding site" evidence="7">
    <location>
        <position position="99"/>
    </location>
    <ligand>
        <name>Ni(2+)</name>
        <dbReference type="ChEBI" id="CHEBI:49786"/>
    </ligand>
</feature>
<evidence type="ECO:0000256" key="3">
    <source>
        <dbReference type="ARBA" id="ARBA00022723"/>
    </source>
</evidence>
<dbReference type="Gene3D" id="1.10.1220.10">
    <property type="entry name" value="Met repressor-like"/>
    <property type="match status" value="1"/>
</dbReference>
<evidence type="ECO:0000256" key="1">
    <source>
        <dbReference type="ARBA" id="ARBA00008478"/>
    </source>
</evidence>
<dbReference type="GeneID" id="34235327"/>
<dbReference type="InterPro" id="IPR013321">
    <property type="entry name" value="Arc_rbn_hlx_hlx"/>
</dbReference>
<organism evidence="11 12">
    <name type="scientific">Paracidovorax avenae (strain ATCC 19860 / DSM 7227 / CCUG 15838 / JCM 20985 / LMG 2117 / NCPPB 1011)</name>
    <name type="common">Acidovorax avenae</name>
    <dbReference type="NCBI Taxonomy" id="643561"/>
    <lineage>
        <taxon>Bacteria</taxon>
        <taxon>Pseudomonadati</taxon>
        <taxon>Pseudomonadota</taxon>
        <taxon>Betaproteobacteria</taxon>
        <taxon>Burkholderiales</taxon>
        <taxon>Comamonadaceae</taxon>
        <taxon>Paracidovorax</taxon>
    </lineage>
</organism>
<feature type="domain" description="Transcription factor NikR nickel binding C-terminal" evidence="10">
    <location>
        <begin position="63"/>
        <end position="138"/>
    </location>
</feature>
<keyword evidence="3 7" id="KW-0479">Metal-binding</keyword>
<protein>
    <recommendedName>
        <fullName evidence="7">Putative nickel-responsive regulator</fullName>
    </recommendedName>
</protein>
<dbReference type="HAMAP" id="MF_00476">
    <property type="entry name" value="NikR"/>
    <property type="match status" value="1"/>
</dbReference>
<dbReference type="SUPFAM" id="SSF47598">
    <property type="entry name" value="Ribbon-helix-helix"/>
    <property type="match status" value="1"/>
</dbReference>
<keyword evidence="2 7" id="KW-0533">Nickel</keyword>
<dbReference type="InterPro" id="IPR014864">
    <property type="entry name" value="TF_NikR_Ni-bd_C"/>
</dbReference>
<evidence type="ECO:0000259" key="9">
    <source>
        <dbReference type="Pfam" id="PF01402"/>
    </source>
</evidence>
<dbReference type="AlphaFoldDB" id="F0QAS0"/>
<feature type="binding site" evidence="7">
    <location>
        <position position="105"/>
    </location>
    <ligand>
        <name>Ni(2+)</name>
        <dbReference type="ChEBI" id="CHEBI:49786"/>
    </ligand>
</feature>
<evidence type="ECO:0000256" key="6">
    <source>
        <dbReference type="ARBA" id="ARBA00023163"/>
    </source>
</evidence>
<dbReference type="GO" id="GO:0010045">
    <property type="term" value="P:response to nickel cation"/>
    <property type="evidence" value="ECO:0007669"/>
    <property type="project" value="InterPro"/>
</dbReference>
<dbReference type="Pfam" id="PF01402">
    <property type="entry name" value="RHH_1"/>
    <property type="match status" value="1"/>
</dbReference>
<dbReference type="InterPro" id="IPR045865">
    <property type="entry name" value="ACT-like_dom_sf"/>
</dbReference>
<dbReference type="Gene3D" id="3.30.70.1150">
    <property type="entry name" value="ACT-like. Chain A, domain 2"/>
    <property type="match status" value="1"/>
</dbReference>
<dbReference type="Proteomes" id="UP000002482">
    <property type="component" value="Chromosome"/>
</dbReference>
<name>F0QAS0_PARA1</name>
<evidence type="ECO:0000256" key="7">
    <source>
        <dbReference type="HAMAP-Rule" id="MF_00476"/>
    </source>
</evidence>
<dbReference type="HOGENOM" id="CLU_113319_1_4_4"/>
<evidence type="ECO:0000256" key="4">
    <source>
        <dbReference type="ARBA" id="ARBA00023015"/>
    </source>
</evidence>
<evidence type="ECO:0000256" key="5">
    <source>
        <dbReference type="ARBA" id="ARBA00023125"/>
    </source>
</evidence>
<dbReference type="KEGG" id="aaa:Acav_3407"/>
<evidence type="ECO:0000256" key="8">
    <source>
        <dbReference type="SAM" id="MobiDB-lite"/>
    </source>
</evidence>
<dbReference type="PANTHER" id="PTHR34719:SF2">
    <property type="entry name" value="NICKEL-RESPONSIVE REGULATOR"/>
    <property type="match status" value="1"/>
</dbReference>
<evidence type="ECO:0000313" key="12">
    <source>
        <dbReference type="Proteomes" id="UP000002482"/>
    </source>
</evidence>
<dbReference type="CDD" id="cd22231">
    <property type="entry name" value="RHH_NikR_HicB-like"/>
    <property type="match status" value="1"/>
</dbReference>
<keyword evidence="6 7" id="KW-0804">Transcription</keyword>
<dbReference type="GO" id="GO:0003700">
    <property type="term" value="F:DNA-binding transcription factor activity"/>
    <property type="evidence" value="ECO:0007669"/>
    <property type="project" value="UniProtKB-UniRule"/>
</dbReference>
<keyword evidence="5 7" id="KW-0238">DNA-binding</keyword>
<feature type="region of interest" description="Disordered" evidence="8">
    <location>
        <begin position="141"/>
        <end position="163"/>
    </location>
</feature>
<dbReference type="InterPro" id="IPR022988">
    <property type="entry name" value="Ni_resp_reg_NikR"/>
</dbReference>
<dbReference type="Pfam" id="PF08753">
    <property type="entry name" value="NikR_C"/>
    <property type="match status" value="1"/>
</dbReference>
<reference evidence="11" key="1">
    <citation type="submission" date="2011-02" db="EMBL/GenBank/DDBJ databases">
        <title>Complete sequence of Acidovorax avenae subsp. avenae ATCC 19860.</title>
        <authorList>
            <consortium name="US DOE Joint Genome Institute"/>
            <person name="Lucas S."/>
            <person name="Copeland A."/>
            <person name="Lapidus A."/>
            <person name="Cheng J.-F."/>
            <person name="Goodwin L."/>
            <person name="Pitluck S."/>
            <person name="Chertkov O."/>
            <person name="Held B."/>
            <person name="Detter J.C."/>
            <person name="Han C."/>
            <person name="Tapia R."/>
            <person name="Land M."/>
            <person name="Hauser L."/>
            <person name="Kyrpides N."/>
            <person name="Ivanova N."/>
            <person name="Ovchinnikova G."/>
            <person name="Pagani I."/>
            <person name="Gordon S."/>
            <person name="Woyke T."/>
        </authorList>
    </citation>
    <scope>NUCLEOTIDE SEQUENCE</scope>
    <source>
        <strain evidence="11">ATCC 19860</strain>
    </source>
</reference>
<dbReference type="InterPro" id="IPR002145">
    <property type="entry name" value="CopG"/>
</dbReference>
<accession>F0QAS0</accession>
<dbReference type="NCBIfam" id="NF002815">
    <property type="entry name" value="PRK02967.1"/>
    <property type="match status" value="1"/>
</dbReference>
<dbReference type="RefSeq" id="WP_013595794.1">
    <property type="nucleotide sequence ID" value="NC_015138.1"/>
</dbReference>